<organism evidence="3 4">
    <name type="scientific">Neobacillus notoginsengisoli</name>
    <dbReference type="NCBI Taxonomy" id="1578198"/>
    <lineage>
        <taxon>Bacteria</taxon>
        <taxon>Bacillati</taxon>
        <taxon>Bacillota</taxon>
        <taxon>Bacilli</taxon>
        <taxon>Bacillales</taxon>
        <taxon>Bacillaceae</taxon>
        <taxon>Neobacillus</taxon>
    </lineage>
</organism>
<dbReference type="Proteomes" id="UP000284416">
    <property type="component" value="Unassembled WGS sequence"/>
</dbReference>
<sequence length="372" mass="39922">MENKKKSPLLKTVSKGVVASAILASSLFATENPSLFGKPAIAEAASQSYTVTASSLNVRTGPGTNFARIGGLPRGSSVQVIQKMKNGWYKISYKGKTAYVSGQYVKSSTAAKPTYRVTASALNVRTGPGTNYKKIGLLKNGEAVNVIRKETNGWYKIHFNGKTGYVSGPYVSTSSTSAAKLLNVPLIAQKPELPTGCEVTSLAMALNYYGVKVSKGTLAKKMPYDSTKLVRNSNGSIRIWGDPNVGFIGNPFGNGYTINPGPLKKLLDQYRPGGINLTGKNFSEVEAHVKNGAPVLVWITLDYEMPSARSWKTASGKTISAPRPLHCVVVTGVDANYVYFNDSDAAKKNVKVPKSKFMSVYNAMGKRALVVK</sequence>
<gene>
    <name evidence="3" type="ORF">D1B31_03030</name>
</gene>
<feature type="signal peptide" evidence="1">
    <location>
        <begin position="1"/>
        <end position="29"/>
    </location>
</feature>
<dbReference type="PROSITE" id="PS51781">
    <property type="entry name" value="SH3B"/>
    <property type="match status" value="2"/>
</dbReference>
<dbReference type="Pfam" id="PF08239">
    <property type="entry name" value="SH3_3"/>
    <property type="match status" value="2"/>
</dbReference>
<evidence type="ECO:0000259" key="2">
    <source>
        <dbReference type="PROSITE" id="PS51781"/>
    </source>
</evidence>
<dbReference type="InterPro" id="IPR039564">
    <property type="entry name" value="Peptidase_C39-like"/>
</dbReference>
<feature type="chain" id="PRO_5039692751" description="SH3b domain-containing protein" evidence="1">
    <location>
        <begin position="30"/>
        <end position="372"/>
    </location>
</feature>
<proteinExistence type="predicted"/>
<dbReference type="SMART" id="SM00287">
    <property type="entry name" value="SH3b"/>
    <property type="match status" value="2"/>
</dbReference>
<comment type="caution">
    <text evidence="3">The sequence shown here is derived from an EMBL/GenBank/DDBJ whole genome shotgun (WGS) entry which is preliminary data.</text>
</comment>
<dbReference type="OrthoDB" id="1164310at2"/>
<keyword evidence="4" id="KW-1185">Reference proteome</keyword>
<feature type="domain" description="SH3b" evidence="2">
    <location>
        <begin position="46"/>
        <end position="109"/>
    </location>
</feature>
<dbReference type="Pfam" id="PF13529">
    <property type="entry name" value="Peptidase_C39_2"/>
    <property type="match status" value="1"/>
</dbReference>
<dbReference type="EMBL" id="QWEG01000002">
    <property type="protein sequence ID" value="RHW42583.1"/>
    <property type="molecule type" value="Genomic_DNA"/>
</dbReference>
<dbReference type="AlphaFoldDB" id="A0A417YY73"/>
<dbReference type="SUPFAM" id="SSF50044">
    <property type="entry name" value="SH3-domain"/>
    <property type="match status" value="1"/>
</dbReference>
<evidence type="ECO:0000313" key="4">
    <source>
        <dbReference type="Proteomes" id="UP000284416"/>
    </source>
</evidence>
<feature type="domain" description="SH3b" evidence="2">
    <location>
        <begin position="112"/>
        <end position="175"/>
    </location>
</feature>
<dbReference type="Gene3D" id="2.30.30.40">
    <property type="entry name" value="SH3 Domains"/>
    <property type="match status" value="2"/>
</dbReference>
<evidence type="ECO:0000256" key="1">
    <source>
        <dbReference type="SAM" id="SignalP"/>
    </source>
</evidence>
<dbReference type="InterPro" id="IPR003646">
    <property type="entry name" value="SH3-like_bac-type"/>
</dbReference>
<keyword evidence="1" id="KW-0732">Signal</keyword>
<name>A0A417YY73_9BACI</name>
<dbReference type="PANTHER" id="PTHR37806">
    <property type="entry name" value="LMO0724 PROTEIN"/>
    <property type="match status" value="1"/>
</dbReference>
<dbReference type="RefSeq" id="WP_118919280.1">
    <property type="nucleotide sequence ID" value="NZ_QWEG01000002.1"/>
</dbReference>
<reference evidence="3 4" key="1">
    <citation type="journal article" date="2017" name="Int. J. Syst. Evol. Microbiol.">
        <title>Bacillus notoginsengisoli sp. nov., a novel bacterium isolated from the rhizosphere of Panax notoginseng.</title>
        <authorList>
            <person name="Zhang M.Y."/>
            <person name="Cheng J."/>
            <person name="Cai Y."/>
            <person name="Zhang T.Y."/>
            <person name="Wu Y.Y."/>
            <person name="Manikprabhu D."/>
            <person name="Li W.J."/>
            <person name="Zhang Y.X."/>
        </authorList>
    </citation>
    <scope>NUCLEOTIDE SEQUENCE [LARGE SCALE GENOMIC DNA]</scope>
    <source>
        <strain evidence="3 4">JCM 30743</strain>
    </source>
</reference>
<dbReference type="PANTHER" id="PTHR37806:SF1">
    <property type="entry name" value="PEPTIDASE C39-LIKE DOMAIN-CONTAINING PROTEIN"/>
    <property type="match status" value="1"/>
</dbReference>
<accession>A0A417YY73</accession>
<dbReference type="Gene3D" id="3.90.70.10">
    <property type="entry name" value="Cysteine proteinases"/>
    <property type="match status" value="1"/>
</dbReference>
<evidence type="ECO:0000313" key="3">
    <source>
        <dbReference type="EMBL" id="RHW42583.1"/>
    </source>
</evidence>
<dbReference type="InterPro" id="IPR036028">
    <property type="entry name" value="SH3-like_dom_sf"/>
</dbReference>
<protein>
    <recommendedName>
        <fullName evidence="2">SH3b domain-containing protein</fullName>
    </recommendedName>
</protein>